<gene>
    <name evidence="5" type="ORF">BN85301020</name>
</gene>
<dbReference type="GO" id="GO:0005975">
    <property type="term" value="P:carbohydrate metabolic process"/>
    <property type="evidence" value="ECO:0007669"/>
    <property type="project" value="InterPro"/>
</dbReference>
<dbReference type="InterPro" id="IPR035396">
    <property type="entry name" value="Bac_rhamnosid6H"/>
</dbReference>
<keyword evidence="6" id="KW-1185">Reference proteome</keyword>
<dbReference type="AlphaFoldDB" id="U4KQT2"/>
<dbReference type="Gene3D" id="2.60.120.260">
    <property type="entry name" value="Galactose-binding domain-like"/>
    <property type="match status" value="2"/>
</dbReference>
<dbReference type="Gene3D" id="1.50.10.10">
    <property type="match status" value="1"/>
</dbReference>
<evidence type="ECO:0000256" key="1">
    <source>
        <dbReference type="ARBA" id="ARBA00001445"/>
    </source>
</evidence>
<dbReference type="PANTHER" id="PTHR33307">
    <property type="entry name" value="ALPHA-RHAMNOSIDASE (EUROFUNG)"/>
    <property type="match status" value="1"/>
</dbReference>
<dbReference type="GO" id="GO:0030596">
    <property type="term" value="F:alpha-L-rhamnosidase activity"/>
    <property type="evidence" value="ECO:0007669"/>
    <property type="project" value="UniProtKB-EC"/>
</dbReference>
<dbReference type="InterPro" id="IPR016007">
    <property type="entry name" value="Alpha_rhamnosid"/>
</dbReference>
<feature type="domain" description="Alpha-L-rhamnosidase six-hairpin glycosidase" evidence="4">
    <location>
        <begin position="310"/>
        <end position="624"/>
    </location>
</feature>
<reference evidence="5 6" key="1">
    <citation type="journal article" date="2013" name="J. Mol. Microbiol. Biotechnol.">
        <title>Analysis of the Complete Genomes of Acholeplasma brassicae , A. palmae and A. laidlawii and Their Comparison to the Obligate Parasites from ' Candidatus Phytoplasma'.</title>
        <authorList>
            <person name="Kube M."/>
            <person name="Siewert C."/>
            <person name="Migdoll A.M."/>
            <person name="Duduk B."/>
            <person name="Holz S."/>
            <person name="Rabus R."/>
            <person name="Seemuller E."/>
            <person name="Mitrovic J."/>
            <person name="Muller I."/>
            <person name="Buttner C."/>
            <person name="Reinhardt R."/>
        </authorList>
    </citation>
    <scope>NUCLEOTIDE SEQUENCE [LARGE SCALE GENOMIC DNA]</scope>
    <source>
        <strain evidence="6">0502</strain>
    </source>
</reference>
<evidence type="ECO:0000313" key="6">
    <source>
        <dbReference type="Proteomes" id="UP000032737"/>
    </source>
</evidence>
<dbReference type="SUPFAM" id="SSF48208">
    <property type="entry name" value="Six-hairpin glycosidases"/>
    <property type="match status" value="1"/>
</dbReference>
<dbReference type="STRING" id="61635.BN85301020"/>
<evidence type="ECO:0000259" key="4">
    <source>
        <dbReference type="Pfam" id="PF17389"/>
    </source>
</evidence>
<accession>U4KQT2</accession>
<dbReference type="InterPro" id="IPR008928">
    <property type="entry name" value="6-hairpin_glycosidase_sf"/>
</dbReference>
<evidence type="ECO:0000256" key="2">
    <source>
        <dbReference type="ARBA" id="ARBA00012652"/>
    </source>
</evidence>
<comment type="catalytic activity">
    <reaction evidence="1">
        <text>Hydrolysis of terminal non-reducing alpha-L-rhamnose residues in alpha-L-rhamnosides.</text>
        <dbReference type="EC" id="3.2.1.40"/>
    </reaction>
</comment>
<dbReference type="EMBL" id="FO681348">
    <property type="protein sequence ID" value="CCV65123.1"/>
    <property type="molecule type" value="Genomic_DNA"/>
</dbReference>
<dbReference type="InterPro" id="IPR008902">
    <property type="entry name" value="Rhamnosid_concanavalin"/>
</dbReference>
<dbReference type="RefSeq" id="WP_030003992.1">
    <property type="nucleotide sequence ID" value="NC_022549.1"/>
</dbReference>
<dbReference type="Pfam" id="PF05592">
    <property type="entry name" value="Bac_rhamnosid"/>
    <property type="match status" value="1"/>
</dbReference>
<dbReference type="Gene3D" id="2.60.420.10">
    <property type="entry name" value="Maltose phosphorylase, domain 3"/>
    <property type="match status" value="1"/>
</dbReference>
<dbReference type="KEGG" id="abra:BN85301020"/>
<dbReference type="PANTHER" id="PTHR33307:SF6">
    <property type="entry name" value="ALPHA-RHAMNOSIDASE (EUROFUNG)-RELATED"/>
    <property type="match status" value="1"/>
</dbReference>
<dbReference type="OrthoDB" id="9766741at2"/>
<protein>
    <recommendedName>
        <fullName evidence="2">alpha-L-rhamnosidase</fullName>
        <ecNumber evidence="2">3.2.1.40</ecNumber>
    </recommendedName>
</protein>
<dbReference type="InterPro" id="IPR012341">
    <property type="entry name" value="6hp_glycosidase-like_sf"/>
</dbReference>
<feature type="domain" description="Alpha-L-rhamnosidase concanavalin-like" evidence="3">
    <location>
        <begin position="199"/>
        <end position="294"/>
    </location>
</feature>
<evidence type="ECO:0000259" key="3">
    <source>
        <dbReference type="Pfam" id="PF05592"/>
    </source>
</evidence>
<evidence type="ECO:0000313" key="5">
    <source>
        <dbReference type="EMBL" id="CCV65123.1"/>
    </source>
</evidence>
<organism evidence="5 6">
    <name type="scientific">Acholeplasma brassicae</name>
    <dbReference type="NCBI Taxonomy" id="61635"/>
    <lineage>
        <taxon>Bacteria</taxon>
        <taxon>Bacillati</taxon>
        <taxon>Mycoplasmatota</taxon>
        <taxon>Mollicutes</taxon>
        <taxon>Acholeplasmatales</taxon>
        <taxon>Acholeplasmataceae</taxon>
        <taxon>Acholeplasma</taxon>
    </lineage>
</organism>
<sequence>MFQNAKWIWHHNIIQKNDYGVFVKSFEVDRFNKAILNISGHNHIKLYINDKLISGYVTPAPSGLNPKSYLSYDVSKDLLEGNNTIKVVVLYLGGSGQNYQNGIPGFILNLEIEEEAGVRHILSDETFSSIKNHPYVTGQPFQQNRRITPVERFDSSKLDEGPIHEPVLVLEGYHNYRKQTIKEGIVHKTYEPRLLSQSNTVYVFDADRIVSGFVGLDILSQTNQVLRVRYSEDLDGDRVKHNVANEPSETYYDELILKKGMRVSHAFDFTYKAFRYVEVEGNLDELESFSLKVEVASTDLGIVGDLKSKSYPMITDLFTLFKHTQTNNTLGLLVDCPHREQAQYLGDSALQAESIVYNVLERKPLLEKVLDDFMDAQYADGTFPFVSPGSTNDEEFSLKIPEYDLYFIELLEKRYQIDLDQKILHRYYEASKKVIDHYISKIDEQGLVRKNEHWHISDWPYPSVDQEGDYLCFENMHFHKNLSSFIKLYQDRIDQDYYRKLKDKLYLRIREVFLERELFKDHEKAASYHQGIQAFALNHGFVLDSELDAVITYIKQSGFSSSIILGRDVVHALLKSGYTKEALDYMFNYEKGWGTILRHGSKTMWEGFDDIESHSHAWGMYVVRLIQTYLVGINVINPDTYIIKPIMIDEVKDIAATIVTERGLLSFSYEVKESDVIYTYDIPLGIQVSLIHNQLTFNLKSAGILKCKKESVV</sequence>
<dbReference type="Proteomes" id="UP000032737">
    <property type="component" value="Chromosome"/>
</dbReference>
<name>U4KQT2_9MOLU</name>
<proteinExistence type="predicted"/>
<dbReference type="EC" id="3.2.1.40" evidence="2"/>
<dbReference type="Pfam" id="PF17389">
    <property type="entry name" value="Bac_rhamnosid6H"/>
    <property type="match status" value="1"/>
</dbReference>
<dbReference type="HOGENOM" id="CLU_009782_1_0_14"/>